<proteinExistence type="predicted"/>
<dbReference type="EMBL" id="JADYXP020000021">
    <property type="protein sequence ID" value="KAL0103798.1"/>
    <property type="molecule type" value="Genomic_DNA"/>
</dbReference>
<evidence type="ECO:0000313" key="1">
    <source>
        <dbReference type="EMBL" id="KAL0103798.1"/>
    </source>
</evidence>
<evidence type="ECO:0000313" key="2">
    <source>
        <dbReference type="Proteomes" id="UP001430953"/>
    </source>
</evidence>
<accession>A0AAW2EJ96</accession>
<dbReference type="Proteomes" id="UP001430953">
    <property type="component" value="Unassembled WGS sequence"/>
</dbReference>
<name>A0AAW2EJ96_9HYME</name>
<gene>
    <name evidence="1" type="ORF">PUN28_017835</name>
</gene>
<reference evidence="1 2" key="1">
    <citation type="submission" date="2023-03" db="EMBL/GenBank/DDBJ databases">
        <title>High recombination rates correlate with genetic variation in Cardiocondyla obscurior ants.</title>
        <authorList>
            <person name="Errbii M."/>
        </authorList>
    </citation>
    <scope>NUCLEOTIDE SEQUENCE [LARGE SCALE GENOMIC DNA]</scope>
    <source>
        <strain evidence="1">Alpha-2009</strain>
        <tissue evidence="1">Whole body</tissue>
    </source>
</reference>
<sequence length="328" mass="37368">MIRQAVRTWINLPTDTPNAYIHASIRDGGLGISSLRWTVPLRRLNRLKKLPLAEQPANSAPGAFTQNEIKQCENRLKDNQQNIKTSADIYKRWAEQLYTKVDGIGLKESSQVPQQHVWIQEGTRFLTGKDFLQSCKLRINALPTKSRTSRGRPKERLCRAGCNRPETLNHVLQQCHRTHGPRIKRHNAIITYIERGLRRQEYEVSNEPEIHTTAGLRKPDLIAKRGITAILIDAQVVNDQTDLNSAHKQKSELYKDLMETIKEKWNVQEVKFTSATLSWRGVWSGRSAEELTSLGIIRKRSLKVLSSRVVIGGLAAFHQFNKTTAVRG</sequence>
<dbReference type="PANTHER" id="PTHR37557:SF4">
    <property type="entry name" value="CCHC-TYPE DOMAIN-CONTAINING PROTEIN"/>
    <property type="match status" value="1"/>
</dbReference>
<dbReference type="PANTHER" id="PTHR37557">
    <property type="entry name" value="115 KDA PROTEIN IN TYPE-1 RETROTRANSPOSABLE ELEMENT R1DM-LIKE PROTEIN-RELATED-RELATED"/>
    <property type="match status" value="1"/>
</dbReference>
<dbReference type="AlphaFoldDB" id="A0AAW2EJ96"/>
<keyword evidence="2" id="KW-1185">Reference proteome</keyword>
<protein>
    <recommendedName>
        <fullName evidence="3">Reverse transcriptase</fullName>
    </recommendedName>
</protein>
<organism evidence="1 2">
    <name type="scientific">Cardiocondyla obscurior</name>
    <dbReference type="NCBI Taxonomy" id="286306"/>
    <lineage>
        <taxon>Eukaryota</taxon>
        <taxon>Metazoa</taxon>
        <taxon>Ecdysozoa</taxon>
        <taxon>Arthropoda</taxon>
        <taxon>Hexapoda</taxon>
        <taxon>Insecta</taxon>
        <taxon>Pterygota</taxon>
        <taxon>Neoptera</taxon>
        <taxon>Endopterygota</taxon>
        <taxon>Hymenoptera</taxon>
        <taxon>Apocrita</taxon>
        <taxon>Aculeata</taxon>
        <taxon>Formicoidea</taxon>
        <taxon>Formicidae</taxon>
        <taxon>Myrmicinae</taxon>
        <taxon>Cardiocondyla</taxon>
    </lineage>
</organism>
<evidence type="ECO:0008006" key="3">
    <source>
        <dbReference type="Google" id="ProtNLM"/>
    </source>
</evidence>
<comment type="caution">
    <text evidence="1">The sequence shown here is derived from an EMBL/GenBank/DDBJ whole genome shotgun (WGS) entry which is preliminary data.</text>
</comment>